<sequence>MKFFKLLVVALAFSTTNSFAQDNFKPYTQKIEGTDVSFKMVPIKGGTFMLGASKKDKKKEADELPQKKVEISSFWMGAYEVTHKEFLLFTDATRDRLANGKLNPEVISRPSSPYEDPSKGLEDEDMKPTVGLTQYGALSYCRWLYKRTGVFYRIPTEAEWELAAKAGSETPYFFGKKKKELKEYAWYAENAEGQLHEVGMKKPNPNGLYDIYGNVSEWCLDQYYEDFYTQIKDGEKDPRGMPDALYPRSVRGGSFIDDETGCRSTNRITSTDDWKARDPQLPKSFWWNTDSEFVGFRLVRPLEQPSKEDAEMFFSSMLE</sequence>
<evidence type="ECO:0000313" key="4">
    <source>
        <dbReference type="EMBL" id="SDW18520.1"/>
    </source>
</evidence>
<dbReference type="RefSeq" id="WP_090118871.1">
    <property type="nucleotide sequence ID" value="NZ_FNNJ01000001.1"/>
</dbReference>
<feature type="chain" id="PRO_5011467461" evidence="2">
    <location>
        <begin position="21"/>
        <end position="319"/>
    </location>
</feature>
<dbReference type="SUPFAM" id="SSF56436">
    <property type="entry name" value="C-type lectin-like"/>
    <property type="match status" value="1"/>
</dbReference>
<feature type="domain" description="Sulfatase-modifying factor enzyme-like" evidence="3">
    <location>
        <begin position="39"/>
        <end position="272"/>
    </location>
</feature>
<evidence type="ECO:0000313" key="5">
    <source>
        <dbReference type="Proteomes" id="UP000199595"/>
    </source>
</evidence>
<keyword evidence="2" id="KW-0732">Signal</keyword>
<dbReference type="OrthoDB" id="9768004at2"/>
<dbReference type="EMBL" id="FNNJ01000001">
    <property type="protein sequence ID" value="SDW18520.1"/>
    <property type="molecule type" value="Genomic_DNA"/>
</dbReference>
<dbReference type="Proteomes" id="UP000199595">
    <property type="component" value="Unassembled WGS sequence"/>
</dbReference>
<accession>A0A1H2RH72</accession>
<dbReference type="STRING" id="762486.SAMN05444411_101236"/>
<dbReference type="GO" id="GO:0120147">
    <property type="term" value="F:formylglycine-generating oxidase activity"/>
    <property type="evidence" value="ECO:0007669"/>
    <property type="project" value="TreeGrafter"/>
</dbReference>
<feature type="region of interest" description="Disordered" evidence="1">
    <location>
        <begin position="101"/>
        <end position="125"/>
    </location>
</feature>
<dbReference type="InterPro" id="IPR005532">
    <property type="entry name" value="SUMF_dom"/>
</dbReference>
<evidence type="ECO:0000256" key="2">
    <source>
        <dbReference type="SAM" id="SignalP"/>
    </source>
</evidence>
<proteinExistence type="predicted"/>
<reference evidence="4 5" key="1">
    <citation type="submission" date="2016-10" db="EMBL/GenBank/DDBJ databases">
        <authorList>
            <person name="de Groot N.N."/>
        </authorList>
    </citation>
    <scope>NUCLEOTIDE SEQUENCE [LARGE SCALE GENOMIC DNA]</scope>
    <source>
        <strain evidence="4 5">DSM 24956</strain>
    </source>
</reference>
<dbReference type="InterPro" id="IPR016187">
    <property type="entry name" value="CTDL_fold"/>
</dbReference>
<keyword evidence="5" id="KW-1185">Reference proteome</keyword>
<gene>
    <name evidence="4" type="ORF">SAMN05444411_101236</name>
</gene>
<evidence type="ECO:0000256" key="1">
    <source>
        <dbReference type="SAM" id="MobiDB-lite"/>
    </source>
</evidence>
<dbReference type="AlphaFoldDB" id="A0A1H2RH72"/>
<dbReference type="Gene3D" id="3.90.1580.10">
    <property type="entry name" value="paralog of FGE (formylglycine-generating enzyme)"/>
    <property type="match status" value="1"/>
</dbReference>
<dbReference type="InterPro" id="IPR051043">
    <property type="entry name" value="Sulfatase_Mod_Factor_Kinase"/>
</dbReference>
<protein>
    <submittedName>
        <fullName evidence="4">Formylglycine-generating enzyme, required for sulfatase activity, contains SUMF1/FGE domain</fullName>
    </submittedName>
</protein>
<dbReference type="PANTHER" id="PTHR23150:SF19">
    <property type="entry name" value="FORMYLGLYCINE-GENERATING ENZYME"/>
    <property type="match status" value="1"/>
</dbReference>
<feature type="signal peptide" evidence="2">
    <location>
        <begin position="1"/>
        <end position="20"/>
    </location>
</feature>
<name>A0A1H2RH72_9FLAO</name>
<dbReference type="Pfam" id="PF03781">
    <property type="entry name" value="FGE-sulfatase"/>
    <property type="match status" value="1"/>
</dbReference>
<evidence type="ECO:0000259" key="3">
    <source>
        <dbReference type="Pfam" id="PF03781"/>
    </source>
</evidence>
<dbReference type="PANTHER" id="PTHR23150">
    <property type="entry name" value="SULFATASE MODIFYING FACTOR 1, 2"/>
    <property type="match status" value="1"/>
</dbReference>
<organism evidence="4 5">
    <name type="scientific">Lutibacter oricola</name>
    <dbReference type="NCBI Taxonomy" id="762486"/>
    <lineage>
        <taxon>Bacteria</taxon>
        <taxon>Pseudomonadati</taxon>
        <taxon>Bacteroidota</taxon>
        <taxon>Flavobacteriia</taxon>
        <taxon>Flavobacteriales</taxon>
        <taxon>Flavobacteriaceae</taxon>
        <taxon>Lutibacter</taxon>
    </lineage>
</organism>
<dbReference type="InterPro" id="IPR042095">
    <property type="entry name" value="SUMF_sf"/>
</dbReference>